<accession>A0ABW7QSB1</accession>
<keyword evidence="5" id="KW-1185">Reference proteome</keyword>
<evidence type="ECO:0000313" key="4">
    <source>
        <dbReference type="EMBL" id="MFH8547889.1"/>
    </source>
</evidence>
<evidence type="ECO:0000256" key="1">
    <source>
        <dbReference type="ARBA" id="ARBA00022729"/>
    </source>
</evidence>
<feature type="region of interest" description="Disordered" evidence="3">
    <location>
        <begin position="1"/>
        <end position="40"/>
    </location>
</feature>
<dbReference type="RefSeq" id="WP_397714239.1">
    <property type="nucleotide sequence ID" value="NZ_JBIRGN010000004.1"/>
</dbReference>
<dbReference type="InterPro" id="IPR023199">
    <property type="entry name" value="GriE/MELC1_sf"/>
</dbReference>
<evidence type="ECO:0000313" key="5">
    <source>
        <dbReference type="Proteomes" id="UP001610818"/>
    </source>
</evidence>
<reference evidence="4 5" key="1">
    <citation type="submission" date="2024-10" db="EMBL/GenBank/DDBJ databases">
        <title>The Natural Products Discovery Center: Release of the First 8490 Sequenced Strains for Exploring Actinobacteria Biosynthetic Diversity.</title>
        <authorList>
            <person name="Kalkreuter E."/>
            <person name="Kautsar S.A."/>
            <person name="Yang D."/>
            <person name="Bader C.D."/>
            <person name="Teijaro C.N."/>
            <person name="Fluegel L."/>
            <person name="Davis C.M."/>
            <person name="Simpson J.R."/>
            <person name="Lauterbach L."/>
            <person name="Steele A.D."/>
            <person name="Gui C."/>
            <person name="Meng S."/>
            <person name="Li G."/>
            <person name="Viehrig K."/>
            <person name="Ye F."/>
            <person name="Su P."/>
            <person name="Kiefer A.F."/>
            <person name="Nichols A."/>
            <person name="Cepeda A.J."/>
            <person name="Yan W."/>
            <person name="Fan B."/>
            <person name="Jiang Y."/>
            <person name="Adhikari A."/>
            <person name="Zheng C.-J."/>
            <person name="Schuster L."/>
            <person name="Cowan T.M."/>
            <person name="Smanski M.J."/>
            <person name="Chevrette M.G."/>
            <person name="De Carvalho L.P.S."/>
            <person name="Shen B."/>
        </authorList>
    </citation>
    <scope>NUCLEOTIDE SEQUENCE [LARGE SCALE GENOMIC DNA]</scope>
    <source>
        <strain evidence="4 5">NPDC017990</strain>
    </source>
</reference>
<keyword evidence="1" id="KW-0732">Signal</keyword>
<sequence length="165" mass="17810">MGLLDQLTGRGGGAEPIDDSYRTAGETAVGKETAAERPGEGRFTRRVTMRGLIAFGVASVTAPAALLWPTRHAAGDRTTDDRGSGAFDEMYEGRHIRGARVAGGRQEEGADWEITVDGRPLHLMRRADGGYLSMVDHYQSYPTPLIATRRAVDELGPGQQLRDNA</sequence>
<dbReference type="Pfam" id="PF06236">
    <property type="entry name" value="MelC1"/>
    <property type="match status" value="1"/>
</dbReference>
<proteinExistence type="predicted"/>
<organism evidence="4 5">
    <name type="scientific">Streptomyces longisporoflavus</name>
    <dbReference type="NCBI Taxonomy" id="28044"/>
    <lineage>
        <taxon>Bacteria</taxon>
        <taxon>Bacillati</taxon>
        <taxon>Actinomycetota</taxon>
        <taxon>Actinomycetes</taxon>
        <taxon>Kitasatosporales</taxon>
        <taxon>Streptomycetaceae</taxon>
        <taxon>Streptomyces</taxon>
    </lineage>
</organism>
<keyword evidence="2" id="KW-0186">Copper</keyword>
<evidence type="ECO:0000256" key="3">
    <source>
        <dbReference type="SAM" id="MobiDB-lite"/>
    </source>
</evidence>
<dbReference type="Gene3D" id="3.30.1880.10">
    <property type="entry name" value="protein ne1242 domain like"/>
    <property type="match status" value="1"/>
</dbReference>
<dbReference type="EMBL" id="JBIRGQ010000004">
    <property type="protein sequence ID" value="MFH8547889.1"/>
    <property type="molecule type" value="Genomic_DNA"/>
</dbReference>
<gene>
    <name evidence="4" type="ORF">ACH4F9_23045</name>
</gene>
<evidence type="ECO:0000256" key="2">
    <source>
        <dbReference type="ARBA" id="ARBA00023008"/>
    </source>
</evidence>
<dbReference type="InterPro" id="IPR010928">
    <property type="entry name" value="MelC1"/>
</dbReference>
<protein>
    <submittedName>
        <fullName evidence="4">Tyrosinase cofactor</fullName>
    </submittedName>
</protein>
<comment type="caution">
    <text evidence="4">The sequence shown here is derived from an EMBL/GenBank/DDBJ whole genome shotgun (WGS) entry which is preliminary data.</text>
</comment>
<name>A0ABW7QSB1_9ACTN</name>
<dbReference type="Proteomes" id="UP001610818">
    <property type="component" value="Unassembled WGS sequence"/>
</dbReference>